<evidence type="ECO:0000256" key="3">
    <source>
        <dbReference type="ARBA" id="ARBA00010541"/>
    </source>
</evidence>
<dbReference type="CDD" id="cd10839">
    <property type="entry name" value="cpPDZ1_DegP-like"/>
    <property type="match status" value="1"/>
</dbReference>
<keyword evidence="9" id="KW-0574">Periplasm</keyword>
<keyword evidence="11" id="KW-0720">Serine protease</keyword>
<evidence type="ECO:0000313" key="17">
    <source>
        <dbReference type="EMBL" id="OXC76272.1"/>
    </source>
</evidence>
<dbReference type="InterPro" id="IPR011782">
    <property type="entry name" value="Pept_S1C_Do"/>
</dbReference>
<dbReference type="EMBL" id="MTHB01000131">
    <property type="protein sequence ID" value="OXC76272.1"/>
    <property type="molecule type" value="Genomic_DNA"/>
</dbReference>
<evidence type="ECO:0000313" key="18">
    <source>
        <dbReference type="Proteomes" id="UP000214720"/>
    </source>
</evidence>
<dbReference type="Pfam" id="PF17820">
    <property type="entry name" value="PDZ_6"/>
    <property type="match status" value="1"/>
</dbReference>
<dbReference type="InterPro" id="IPR041489">
    <property type="entry name" value="PDZ_6"/>
</dbReference>
<dbReference type="GO" id="GO:0006508">
    <property type="term" value="P:proteolysis"/>
    <property type="evidence" value="ECO:0007669"/>
    <property type="project" value="UniProtKB-KW"/>
</dbReference>
<dbReference type="InterPro" id="IPR036034">
    <property type="entry name" value="PDZ_sf"/>
</dbReference>
<accession>A0A226WYL6</accession>
<comment type="caution">
    <text evidence="17">The sequence shown here is derived from an EMBL/GenBank/DDBJ whole genome shotgun (WGS) entry which is preliminary data.</text>
</comment>
<evidence type="ECO:0000256" key="13">
    <source>
        <dbReference type="ARBA" id="ARBA00032850"/>
    </source>
</evidence>
<dbReference type="SMART" id="SM00228">
    <property type="entry name" value="PDZ"/>
    <property type="match status" value="2"/>
</dbReference>
<evidence type="ECO:0000256" key="7">
    <source>
        <dbReference type="ARBA" id="ARBA00022729"/>
    </source>
</evidence>
<dbReference type="PANTHER" id="PTHR22939">
    <property type="entry name" value="SERINE PROTEASE FAMILY S1C HTRA-RELATED"/>
    <property type="match status" value="1"/>
</dbReference>
<dbReference type="PROSITE" id="PS50106">
    <property type="entry name" value="PDZ"/>
    <property type="match status" value="2"/>
</dbReference>
<feature type="domain" description="PDZ" evidence="16">
    <location>
        <begin position="447"/>
        <end position="521"/>
    </location>
</feature>
<dbReference type="PRINTS" id="PR00834">
    <property type="entry name" value="PROTEASES2C"/>
</dbReference>
<dbReference type="GO" id="GO:0042597">
    <property type="term" value="C:periplasmic space"/>
    <property type="evidence" value="ECO:0007669"/>
    <property type="project" value="UniProtKB-SubCell"/>
</dbReference>
<evidence type="ECO:0000256" key="15">
    <source>
        <dbReference type="PIRSR" id="PIRSR611782-2"/>
    </source>
</evidence>
<dbReference type="EC" id="3.4.21.107" evidence="4"/>
<sequence length="531" mass="54981">MENAFDALFDRMRKAIDREVEAGRTASSRMQDRCVQHSFERFDLKLTLSGGAYVRHLRSERSLTGTRTMTRRNISRGALTVGVVAALAGAYGLGHRDADASQVIKTANVITPAESAARVGTPEFSDIVATYGPAVVNISAKHVASPGGSEDADGNKPSTESLGSGFIISQSGYILTNNHVVDGADVVTVKLKDRREFRAKVIGADKQSDVAVLKIDAGDLPTVRIGDPAKSKVGERVLAIGSPYGLDNTVTSGIISAKSRTLPGEGYTPFIQTDVPVNPGNSGGPLFNGKGEVIGINSMIYSRTGGFQGLSFAIPIDEAIKVKNDLVKNGYVSRGRLGVAVGPVDQSAAQSLGMKKPQGALVASVDPDGPAAAAGIQAGDVILSVNGTPVPDTGDLPAQIAGMSPGTTADIGIWRDAGERSLSVRLGVQPGATQQAGAAARPAHARLGVAVRPLSPQEQSDASLSSGLLVEQAQNAAANAGIEPGDVILAVDGEPVENVEQLRKMISEAGDSISLQIQRGGEQMSVPVKLG</sequence>
<dbReference type="Gene3D" id="2.40.10.120">
    <property type="match status" value="1"/>
</dbReference>
<dbReference type="InterPro" id="IPR001940">
    <property type="entry name" value="Peptidase_S1C"/>
</dbReference>
<evidence type="ECO:0000256" key="12">
    <source>
        <dbReference type="ARBA" id="ARBA00023016"/>
    </source>
</evidence>
<keyword evidence="7" id="KW-0732">Signal</keyword>
<feature type="domain" description="PDZ" evidence="16">
    <location>
        <begin position="326"/>
        <end position="390"/>
    </location>
</feature>
<feature type="binding site" evidence="15">
    <location>
        <position position="209"/>
    </location>
    <ligand>
        <name>substrate</name>
    </ligand>
</feature>
<evidence type="ECO:0000256" key="5">
    <source>
        <dbReference type="ARBA" id="ARBA00013958"/>
    </source>
</evidence>
<dbReference type="Gene3D" id="2.30.42.10">
    <property type="match status" value="2"/>
</dbReference>
<evidence type="ECO:0000256" key="11">
    <source>
        <dbReference type="ARBA" id="ARBA00022825"/>
    </source>
</evidence>
<proteinExistence type="inferred from homology"/>
<keyword evidence="6 17" id="KW-0645">Protease</keyword>
<dbReference type="InterPro" id="IPR001478">
    <property type="entry name" value="PDZ"/>
</dbReference>
<dbReference type="AlphaFoldDB" id="A0A226WYL6"/>
<keyword evidence="12" id="KW-0346">Stress response</keyword>
<dbReference type="InterPro" id="IPR009003">
    <property type="entry name" value="Peptidase_S1_PA"/>
</dbReference>
<dbReference type="Pfam" id="PF13365">
    <property type="entry name" value="Trypsin_2"/>
    <property type="match status" value="1"/>
</dbReference>
<comment type="subcellular location">
    <subcellularLocation>
        <location evidence="2">Periplasm</location>
    </subcellularLocation>
</comment>
<evidence type="ECO:0000256" key="8">
    <source>
        <dbReference type="ARBA" id="ARBA00022737"/>
    </source>
</evidence>
<comment type="similarity">
    <text evidence="3">Belongs to the peptidase S1C family.</text>
</comment>
<dbReference type="SUPFAM" id="SSF50494">
    <property type="entry name" value="Trypsin-like serine proteases"/>
    <property type="match status" value="1"/>
</dbReference>
<dbReference type="NCBIfam" id="TIGR02037">
    <property type="entry name" value="degP_htrA_DO"/>
    <property type="match status" value="1"/>
</dbReference>
<dbReference type="GO" id="GO:0004252">
    <property type="term" value="F:serine-type endopeptidase activity"/>
    <property type="evidence" value="ECO:0007669"/>
    <property type="project" value="InterPro"/>
</dbReference>
<evidence type="ECO:0000256" key="14">
    <source>
        <dbReference type="PIRSR" id="PIRSR611782-1"/>
    </source>
</evidence>
<protein>
    <recommendedName>
        <fullName evidence="5">Probable periplasmic serine endoprotease DegP-like</fullName>
        <ecNumber evidence="4">3.4.21.107</ecNumber>
    </recommendedName>
    <alternativeName>
        <fullName evidence="13">Protease Do</fullName>
    </alternativeName>
</protein>
<feature type="binding site" evidence="15">
    <location>
        <position position="179"/>
    </location>
    <ligand>
        <name>substrate</name>
    </ligand>
</feature>
<evidence type="ECO:0000256" key="9">
    <source>
        <dbReference type="ARBA" id="ARBA00022764"/>
    </source>
</evidence>
<feature type="active site" description="Charge relay system" evidence="14">
    <location>
        <position position="179"/>
    </location>
</feature>
<keyword evidence="10" id="KW-0378">Hydrolase</keyword>
<comment type="catalytic activity">
    <reaction evidence="1">
        <text>Acts on substrates that are at least partially unfolded. The cleavage site P1 residue is normally between a pair of hydrophobic residues, such as Val-|-Val.</text>
        <dbReference type="EC" id="3.4.21.107"/>
    </reaction>
</comment>
<keyword evidence="8" id="KW-0677">Repeat</keyword>
<evidence type="ECO:0000256" key="2">
    <source>
        <dbReference type="ARBA" id="ARBA00004418"/>
    </source>
</evidence>
<organism evidence="17 18">
    <name type="scientific">Caballeronia sordidicola</name>
    <name type="common">Burkholderia sordidicola</name>
    <dbReference type="NCBI Taxonomy" id="196367"/>
    <lineage>
        <taxon>Bacteria</taxon>
        <taxon>Pseudomonadati</taxon>
        <taxon>Pseudomonadota</taxon>
        <taxon>Betaproteobacteria</taxon>
        <taxon>Burkholderiales</taxon>
        <taxon>Burkholderiaceae</taxon>
        <taxon>Caballeronia</taxon>
    </lineage>
</organism>
<evidence type="ECO:0000256" key="4">
    <source>
        <dbReference type="ARBA" id="ARBA00013035"/>
    </source>
</evidence>
<feature type="binding site" evidence="15">
    <location>
        <begin position="280"/>
        <end position="282"/>
    </location>
    <ligand>
        <name>substrate</name>
    </ligand>
</feature>
<gene>
    <name evidence="17" type="ORF">BSU04_22720</name>
</gene>
<evidence type="ECO:0000256" key="1">
    <source>
        <dbReference type="ARBA" id="ARBA00001772"/>
    </source>
</evidence>
<evidence type="ECO:0000256" key="6">
    <source>
        <dbReference type="ARBA" id="ARBA00022670"/>
    </source>
</evidence>
<dbReference type="SUPFAM" id="SSF50156">
    <property type="entry name" value="PDZ domain-like"/>
    <property type="match status" value="2"/>
</dbReference>
<evidence type="ECO:0000256" key="10">
    <source>
        <dbReference type="ARBA" id="ARBA00022801"/>
    </source>
</evidence>
<evidence type="ECO:0000259" key="16">
    <source>
        <dbReference type="PROSITE" id="PS50106"/>
    </source>
</evidence>
<dbReference type="PANTHER" id="PTHR22939:SF130">
    <property type="entry name" value="PERIPLASMIC SERINE ENDOPROTEASE DEGP-LIKE-RELATED"/>
    <property type="match status" value="1"/>
</dbReference>
<dbReference type="Proteomes" id="UP000214720">
    <property type="component" value="Unassembled WGS sequence"/>
</dbReference>
<dbReference type="Pfam" id="PF13180">
    <property type="entry name" value="PDZ_2"/>
    <property type="match status" value="1"/>
</dbReference>
<name>A0A226WYL6_CABSO</name>
<feature type="active site" description="Charge relay system" evidence="14">
    <location>
        <position position="282"/>
    </location>
</feature>
<feature type="active site" description="Charge relay system" evidence="14">
    <location>
        <position position="209"/>
    </location>
</feature>
<reference evidence="18" key="1">
    <citation type="submission" date="2017-01" db="EMBL/GenBank/DDBJ databases">
        <title>Genome Analysis of Deinococcus marmoris KOPRI26562.</title>
        <authorList>
            <person name="Kim J.H."/>
            <person name="Oh H.-M."/>
        </authorList>
    </citation>
    <scope>NUCLEOTIDE SEQUENCE [LARGE SCALE GENOMIC DNA]</scope>
    <source>
        <strain evidence="18">PAMC 26633</strain>
    </source>
</reference>